<dbReference type="InterPro" id="IPR036389">
    <property type="entry name" value="RNase_III_sf"/>
</dbReference>
<comment type="subcellular location">
    <subcellularLocation>
        <location evidence="2 15">Cytoplasm</location>
    </subcellularLocation>
</comment>
<dbReference type="FunFam" id="1.10.1520.10:FF:000001">
    <property type="entry name" value="Ribonuclease 3"/>
    <property type="match status" value="1"/>
</dbReference>
<dbReference type="GO" id="GO:0019843">
    <property type="term" value="F:rRNA binding"/>
    <property type="evidence" value="ECO:0007669"/>
    <property type="project" value="UniProtKB-KW"/>
</dbReference>
<gene>
    <name evidence="15" type="primary">rnc</name>
    <name evidence="18" type="ORF">SAMN02745114_00780</name>
</gene>
<name>A0A1T4L691_9FIRM</name>
<feature type="binding site" evidence="15">
    <location>
        <position position="43"/>
    </location>
    <ligand>
        <name>Mg(2+)</name>
        <dbReference type="ChEBI" id="CHEBI:18420"/>
    </ligand>
</feature>
<organism evidence="18 19">
    <name type="scientific">Eubacterium coprostanoligenes</name>
    <dbReference type="NCBI Taxonomy" id="290054"/>
    <lineage>
        <taxon>Bacteria</taxon>
        <taxon>Bacillati</taxon>
        <taxon>Bacillota</taxon>
        <taxon>Clostridia</taxon>
        <taxon>Eubacteriales</taxon>
        <taxon>Eubacteriaceae</taxon>
        <taxon>Eubacterium</taxon>
    </lineage>
</organism>
<sequence>MDISTLEEKIGYTFKKKIYLEEALTHSSYANDNQKKFNNERMEFLGDAVLSVVSAEYLYHKFPDMAEGELSKLRSSLVCTQSLSNFAREIDLGDYLLLGRGEEKMGGKDRDSNLEDAFEALIAAIYLDGGMEPAKKHILHFLARDVSTHHILFKDYKTTLQEIIQQNKDETLNYVIVGEKGPDHDKVFEAEVHLNSNVVGRGVGRSKKQAEQEAAKEALSLMGII</sequence>
<dbReference type="GO" id="GO:0046872">
    <property type="term" value="F:metal ion binding"/>
    <property type="evidence" value="ECO:0007669"/>
    <property type="project" value="UniProtKB-KW"/>
</dbReference>
<comment type="catalytic activity">
    <reaction evidence="1 15">
        <text>Endonucleolytic cleavage to 5'-phosphomonoester.</text>
        <dbReference type="EC" id="3.1.26.3"/>
    </reaction>
</comment>
<dbReference type="AlphaFoldDB" id="A0A1T4L691"/>
<feature type="domain" description="RNase III" evidence="17">
    <location>
        <begin position="3"/>
        <end position="130"/>
    </location>
</feature>
<dbReference type="CDD" id="cd10845">
    <property type="entry name" value="DSRM_RNAse_III_family"/>
    <property type="match status" value="1"/>
</dbReference>
<feature type="domain" description="DRBM" evidence="16">
    <location>
        <begin position="155"/>
        <end position="224"/>
    </location>
</feature>
<keyword evidence="6 15" id="KW-0698">rRNA processing</keyword>
<keyword evidence="5 15" id="KW-0963">Cytoplasm</keyword>
<dbReference type="OrthoDB" id="9805026at2"/>
<dbReference type="Proteomes" id="UP000190657">
    <property type="component" value="Unassembled WGS sequence"/>
</dbReference>
<dbReference type="PANTHER" id="PTHR11207:SF0">
    <property type="entry name" value="RIBONUCLEASE 3"/>
    <property type="match status" value="1"/>
</dbReference>
<keyword evidence="15" id="KW-0699">rRNA-binding</keyword>
<evidence type="ECO:0000313" key="19">
    <source>
        <dbReference type="Proteomes" id="UP000190657"/>
    </source>
</evidence>
<dbReference type="GO" id="GO:0004525">
    <property type="term" value="F:ribonuclease III activity"/>
    <property type="evidence" value="ECO:0007669"/>
    <property type="project" value="UniProtKB-UniRule"/>
</dbReference>
<dbReference type="PROSITE" id="PS00517">
    <property type="entry name" value="RNASE_3_1"/>
    <property type="match status" value="1"/>
</dbReference>
<evidence type="ECO:0000256" key="1">
    <source>
        <dbReference type="ARBA" id="ARBA00000109"/>
    </source>
</evidence>
<dbReference type="SUPFAM" id="SSF54768">
    <property type="entry name" value="dsRNA-binding domain-like"/>
    <property type="match status" value="1"/>
</dbReference>
<dbReference type="GO" id="GO:0006364">
    <property type="term" value="P:rRNA processing"/>
    <property type="evidence" value="ECO:0007669"/>
    <property type="project" value="UniProtKB-UniRule"/>
</dbReference>
<dbReference type="RefSeq" id="WP_078768267.1">
    <property type="nucleotide sequence ID" value="NZ_FUWW01000006.1"/>
</dbReference>
<dbReference type="GO" id="GO:0006397">
    <property type="term" value="P:mRNA processing"/>
    <property type="evidence" value="ECO:0007669"/>
    <property type="project" value="UniProtKB-UniRule"/>
</dbReference>
<dbReference type="FunFam" id="3.30.160.20:FF:000003">
    <property type="entry name" value="Ribonuclease 3"/>
    <property type="match status" value="1"/>
</dbReference>
<dbReference type="SMART" id="SM00358">
    <property type="entry name" value="DSRM"/>
    <property type="match status" value="1"/>
</dbReference>
<keyword evidence="19" id="KW-1185">Reference proteome</keyword>
<dbReference type="Gene3D" id="1.10.1520.10">
    <property type="entry name" value="Ribonuclease III domain"/>
    <property type="match status" value="1"/>
</dbReference>
<dbReference type="GO" id="GO:0005737">
    <property type="term" value="C:cytoplasm"/>
    <property type="evidence" value="ECO:0007669"/>
    <property type="project" value="UniProtKB-SubCell"/>
</dbReference>
<dbReference type="GO" id="GO:0008033">
    <property type="term" value="P:tRNA processing"/>
    <property type="evidence" value="ECO:0007669"/>
    <property type="project" value="UniProtKB-KW"/>
</dbReference>
<evidence type="ECO:0000256" key="8">
    <source>
        <dbReference type="ARBA" id="ARBA00022694"/>
    </source>
</evidence>
<evidence type="ECO:0000256" key="2">
    <source>
        <dbReference type="ARBA" id="ARBA00004496"/>
    </source>
</evidence>
<dbReference type="PROSITE" id="PS50137">
    <property type="entry name" value="DS_RBD"/>
    <property type="match status" value="1"/>
</dbReference>
<keyword evidence="12 15" id="KW-0378">Hydrolase</keyword>
<evidence type="ECO:0000256" key="10">
    <source>
        <dbReference type="ARBA" id="ARBA00022723"/>
    </source>
</evidence>
<dbReference type="Pfam" id="PF00035">
    <property type="entry name" value="dsrm"/>
    <property type="match status" value="1"/>
</dbReference>
<evidence type="ECO:0000256" key="3">
    <source>
        <dbReference type="ARBA" id="ARBA00010183"/>
    </source>
</evidence>
<evidence type="ECO:0000256" key="14">
    <source>
        <dbReference type="ARBA" id="ARBA00022884"/>
    </source>
</evidence>
<dbReference type="PROSITE" id="PS50142">
    <property type="entry name" value="RNASE_3_2"/>
    <property type="match status" value="1"/>
</dbReference>
<keyword evidence="9 15" id="KW-0540">Nuclease</keyword>
<evidence type="ECO:0000256" key="15">
    <source>
        <dbReference type="HAMAP-Rule" id="MF_00104"/>
    </source>
</evidence>
<dbReference type="CDD" id="cd00593">
    <property type="entry name" value="RIBOc"/>
    <property type="match status" value="1"/>
</dbReference>
<evidence type="ECO:0000256" key="12">
    <source>
        <dbReference type="ARBA" id="ARBA00022801"/>
    </source>
</evidence>
<evidence type="ECO:0000256" key="13">
    <source>
        <dbReference type="ARBA" id="ARBA00022842"/>
    </source>
</evidence>
<dbReference type="InterPro" id="IPR000999">
    <property type="entry name" value="RNase_III_dom"/>
</dbReference>
<dbReference type="InterPro" id="IPR011907">
    <property type="entry name" value="RNase_III"/>
</dbReference>
<dbReference type="EMBL" id="FUWW01000006">
    <property type="protein sequence ID" value="SJZ50133.1"/>
    <property type="molecule type" value="Genomic_DNA"/>
</dbReference>
<keyword evidence="11 15" id="KW-0255">Endonuclease</keyword>
<dbReference type="GO" id="GO:0010468">
    <property type="term" value="P:regulation of gene expression"/>
    <property type="evidence" value="ECO:0007669"/>
    <property type="project" value="TreeGrafter"/>
</dbReference>
<dbReference type="GO" id="GO:0003725">
    <property type="term" value="F:double-stranded RNA binding"/>
    <property type="evidence" value="ECO:0007669"/>
    <property type="project" value="TreeGrafter"/>
</dbReference>
<comment type="function">
    <text evidence="15">Digests double-stranded RNA. Involved in the processing of primary rRNA transcript to yield the immediate precursors to the large and small rRNAs (23S and 16S). Processes some mRNAs, and tRNAs when they are encoded in the rRNA operon. Processes pre-crRNA and tracrRNA of type II CRISPR loci if present in the organism.</text>
</comment>
<dbReference type="Pfam" id="PF14622">
    <property type="entry name" value="Ribonucleas_3_3"/>
    <property type="match status" value="1"/>
</dbReference>
<dbReference type="InterPro" id="IPR014720">
    <property type="entry name" value="dsRBD_dom"/>
</dbReference>
<comment type="similarity">
    <text evidence="3">Belongs to the ribonuclease III family.</text>
</comment>
<protein>
    <recommendedName>
        <fullName evidence="15">Ribonuclease 3</fullName>
        <ecNumber evidence="15">3.1.26.3</ecNumber>
    </recommendedName>
    <alternativeName>
        <fullName evidence="15">Ribonuclease III</fullName>
        <shortName evidence="15">RNase III</shortName>
    </alternativeName>
</protein>
<keyword evidence="7 15" id="KW-0507">mRNA processing</keyword>
<evidence type="ECO:0000256" key="9">
    <source>
        <dbReference type="ARBA" id="ARBA00022722"/>
    </source>
</evidence>
<keyword evidence="13 15" id="KW-0460">Magnesium</keyword>
<keyword evidence="8 15" id="KW-0819">tRNA processing</keyword>
<feature type="active site" evidence="15">
    <location>
        <position position="119"/>
    </location>
</feature>
<accession>A0A1T4L691</accession>
<dbReference type="SMART" id="SM00535">
    <property type="entry name" value="RIBOc"/>
    <property type="match status" value="1"/>
</dbReference>
<dbReference type="STRING" id="290054.SAMN02745114_00780"/>
<proteinExistence type="inferred from homology"/>
<comment type="subunit">
    <text evidence="4 15">Homodimer.</text>
</comment>
<dbReference type="HAMAP" id="MF_00104">
    <property type="entry name" value="RNase_III"/>
    <property type="match status" value="1"/>
</dbReference>
<dbReference type="GO" id="GO:0042802">
    <property type="term" value="F:identical protein binding"/>
    <property type="evidence" value="ECO:0007669"/>
    <property type="project" value="UniProtKB-ARBA"/>
</dbReference>
<feature type="binding site" evidence="15">
    <location>
        <position position="119"/>
    </location>
    <ligand>
        <name>Mg(2+)</name>
        <dbReference type="ChEBI" id="CHEBI:18420"/>
    </ligand>
</feature>
<evidence type="ECO:0000313" key="18">
    <source>
        <dbReference type="EMBL" id="SJZ50133.1"/>
    </source>
</evidence>
<dbReference type="EC" id="3.1.26.3" evidence="15"/>
<reference evidence="18 19" key="1">
    <citation type="submission" date="2017-02" db="EMBL/GenBank/DDBJ databases">
        <authorList>
            <person name="Peterson S.W."/>
        </authorList>
    </citation>
    <scope>NUCLEOTIDE SEQUENCE [LARGE SCALE GENOMIC DNA]</scope>
    <source>
        <strain evidence="18 19">ATCC 51222</strain>
    </source>
</reference>
<evidence type="ECO:0000259" key="17">
    <source>
        <dbReference type="PROSITE" id="PS50142"/>
    </source>
</evidence>
<dbReference type="NCBIfam" id="TIGR02191">
    <property type="entry name" value="RNaseIII"/>
    <property type="match status" value="1"/>
</dbReference>
<dbReference type="Gene3D" id="3.30.160.20">
    <property type="match status" value="1"/>
</dbReference>
<feature type="binding site" evidence="15">
    <location>
        <position position="116"/>
    </location>
    <ligand>
        <name>Mg(2+)</name>
        <dbReference type="ChEBI" id="CHEBI:18420"/>
    </ligand>
</feature>
<evidence type="ECO:0000256" key="11">
    <source>
        <dbReference type="ARBA" id="ARBA00022759"/>
    </source>
</evidence>
<dbReference type="PANTHER" id="PTHR11207">
    <property type="entry name" value="RIBONUCLEASE III"/>
    <property type="match status" value="1"/>
</dbReference>
<evidence type="ECO:0000259" key="16">
    <source>
        <dbReference type="PROSITE" id="PS50137"/>
    </source>
</evidence>
<feature type="active site" evidence="15">
    <location>
        <position position="47"/>
    </location>
</feature>
<comment type="cofactor">
    <cofactor evidence="15">
        <name>Mg(2+)</name>
        <dbReference type="ChEBI" id="CHEBI:18420"/>
    </cofactor>
</comment>
<keyword evidence="14 15" id="KW-0694">RNA-binding</keyword>
<evidence type="ECO:0000256" key="6">
    <source>
        <dbReference type="ARBA" id="ARBA00022552"/>
    </source>
</evidence>
<evidence type="ECO:0000256" key="4">
    <source>
        <dbReference type="ARBA" id="ARBA00011738"/>
    </source>
</evidence>
<dbReference type="SUPFAM" id="SSF69065">
    <property type="entry name" value="RNase III domain-like"/>
    <property type="match status" value="1"/>
</dbReference>
<keyword evidence="10 15" id="KW-0479">Metal-binding</keyword>
<evidence type="ECO:0000256" key="7">
    <source>
        <dbReference type="ARBA" id="ARBA00022664"/>
    </source>
</evidence>
<evidence type="ECO:0000256" key="5">
    <source>
        <dbReference type="ARBA" id="ARBA00022490"/>
    </source>
</evidence>